<evidence type="ECO:0000256" key="5">
    <source>
        <dbReference type="ARBA" id="ARBA00023136"/>
    </source>
</evidence>
<organism evidence="8 9">
    <name type="scientific">Labeo rohita</name>
    <name type="common">Indian major carp</name>
    <name type="synonym">Cyprinus rohita</name>
    <dbReference type="NCBI Taxonomy" id="84645"/>
    <lineage>
        <taxon>Eukaryota</taxon>
        <taxon>Metazoa</taxon>
        <taxon>Chordata</taxon>
        <taxon>Craniata</taxon>
        <taxon>Vertebrata</taxon>
        <taxon>Euteleostomi</taxon>
        <taxon>Actinopterygii</taxon>
        <taxon>Neopterygii</taxon>
        <taxon>Teleostei</taxon>
        <taxon>Ostariophysi</taxon>
        <taxon>Cypriniformes</taxon>
        <taxon>Cyprinidae</taxon>
        <taxon>Labeoninae</taxon>
        <taxon>Labeonini</taxon>
        <taxon>Labeo</taxon>
    </lineage>
</organism>
<sequence>MSLWFLVPISLPVFTLPGIWTIYAMALYNQHVCPVNNCDCDSSVSCHSDFDFVLFCVTATVIVIVIGLLRYAQLIHKHSNSVLNIEGLFAGWLCAAGLMIVGNFQVDHAKVLHYVGAGLAFPASLLFVCVQTLLSYRAAETPRDFQLAHLRLTLTTLAFTTLILNILHIQCS</sequence>
<evidence type="ECO:0000313" key="8">
    <source>
        <dbReference type="EMBL" id="RXN08752.1"/>
    </source>
</evidence>
<dbReference type="AlphaFoldDB" id="A0A498LLS2"/>
<evidence type="ECO:0000256" key="1">
    <source>
        <dbReference type="ARBA" id="ARBA00004127"/>
    </source>
</evidence>
<protein>
    <submittedName>
        <fullName evidence="8">Transmembrane protein 150A-like</fullName>
    </submittedName>
</protein>
<evidence type="ECO:0000313" key="9">
    <source>
        <dbReference type="Proteomes" id="UP000290572"/>
    </source>
</evidence>
<dbReference type="GO" id="GO:0012505">
    <property type="term" value="C:endomembrane system"/>
    <property type="evidence" value="ECO:0007669"/>
    <property type="project" value="UniProtKB-SubCell"/>
</dbReference>
<evidence type="ECO:0000256" key="6">
    <source>
        <dbReference type="SAM" id="Phobius"/>
    </source>
</evidence>
<dbReference type="Proteomes" id="UP000290572">
    <property type="component" value="Unassembled WGS sequence"/>
</dbReference>
<keyword evidence="5 6" id="KW-0472">Membrane</keyword>
<evidence type="ECO:0000259" key="7">
    <source>
        <dbReference type="Pfam" id="PF10277"/>
    </source>
</evidence>
<evidence type="ECO:0000256" key="2">
    <source>
        <dbReference type="ARBA" id="ARBA00006565"/>
    </source>
</evidence>
<comment type="similarity">
    <text evidence="2">Belongs to the DRAM/TMEM150 family.</text>
</comment>
<comment type="subcellular location">
    <subcellularLocation>
        <location evidence="1">Endomembrane system</location>
        <topology evidence="1">Multi-pass membrane protein</topology>
    </subcellularLocation>
</comment>
<feature type="transmembrane region" description="Helical" evidence="6">
    <location>
        <begin position="52"/>
        <end position="71"/>
    </location>
</feature>
<name>A0A498LLS2_LABRO</name>
<dbReference type="Pfam" id="PF10277">
    <property type="entry name" value="Frag1"/>
    <property type="match status" value="1"/>
</dbReference>
<accession>A0A498LLS2</accession>
<evidence type="ECO:0000256" key="4">
    <source>
        <dbReference type="ARBA" id="ARBA00022989"/>
    </source>
</evidence>
<gene>
    <name evidence="8" type="ORF">ROHU_031579</name>
</gene>
<evidence type="ECO:0000256" key="3">
    <source>
        <dbReference type="ARBA" id="ARBA00022692"/>
    </source>
</evidence>
<feature type="domain" description="CWH43-like N-terminal" evidence="7">
    <location>
        <begin position="4"/>
        <end position="165"/>
    </location>
</feature>
<keyword evidence="4 6" id="KW-1133">Transmembrane helix</keyword>
<dbReference type="PANTHER" id="PTHR21324">
    <property type="entry name" value="FASTING-INDUCIBLE INTEGRAL MEMBRANE PROTEIN TM6P1-RELATED"/>
    <property type="match status" value="1"/>
</dbReference>
<dbReference type="EMBL" id="QBIY01013298">
    <property type="protein sequence ID" value="RXN08752.1"/>
    <property type="molecule type" value="Genomic_DNA"/>
</dbReference>
<dbReference type="InterPro" id="IPR050911">
    <property type="entry name" value="DRAM/TMEM150_Autophagy_Mod"/>
</dbReference>
<keyword evidence="3 6" id="KW-0812">Transmembrane</keyword>
<reference evidence="8 9" key="1">
    <citation type="submission" date="2018-03" db="EMBL/GenBank/DDBJ databases">
        <title>Draft genome sequence of Rohu Carp (Labeo rohita).</title>
        <authorList>
            <person name="Das P."/>
            <person name="Kushwaha B."/>
            <person name="Joshi C.G."/>
            <person name="Kumar D."/>
            <person name="Nagpure N.S."/>
            <person name="Sahoo L."/>
            <person name="Das S.P."/>
            <person name="Bit A."/>
            <person name="Patnaik S."/>
            <person name="Meher P.K."/>
            <person name="Jayasankar P."/>
            <person name="Koringa P.G."/>
            <person name="Patel N.V."/>
            <person name="Hinsu A.T."/>
            <person name="Kumar R."/>
            <person name="Pandey M."/>
            <person name="Agarwal S."/>
            <person name="Srivastava S."/>
            <person name="Singh M."/>
            <person name="Iquebal M.A."/>
            <person name="Jaiswal S."/>
            <person name="Angadi U.B."/>
            <person name="Kumar N."/>
            <person name="Raza M."/>
            <person name="Shah T.M."/>
            <person name="Rai A."/>
            <person name="Jena J.K."/>
        </authorList>
    </citation>
    <scope>NUCLEOTIDE SEQUENCE [LARGE SCALE GENOMIC DNA]</scope>
    <source>
        <strain evidence="8">DASCIFA01</strain>
        <tissue evidence="8">Testis</tissue>
    </source>
</reference>
<dbReference type="PANTHER" id="PTHR21324:SF9">
    <property type="entry name" value="TRANSMEMBRANE PROTEIN 150A"/>
    <property type="match status" value="1"/>
</dbReference>
<keyword evidence="9" id="KW-1185">Reference proteome</keyword>
<comment type="caution">
    <text evidence="8">The sequence shown here is derived from an EMBL/GenBank/DDBJ whole genome shotgun (WGS) entry which is preliminary data.</text>
</comment>
<proteinExistence type="inferred from homology"/>
<dbReference type="InterPro" id="IPR019402">
    <property type="entry name" value="CWH43_N"/>
</dbReference>
<feature type="transmembrane region" description="Helical" evidence="6">
    <location>
        <begin position="148"/>
        <end position="169"/>
    </location>
</feature>
<feature type="transmembrane region" description="Helical" evidence="6">
    <location>
        <begin position="111"/>
        <end position="136"/>
    </location>
</feature>
<feature type="transmembrane region" description="Helical" evidence="6">
    <location>
        <begin position="83"/>
        <end position="105"/>
    </location>
</feature>